<proteinExistence type="predicted"/>
<reference evidence="2 3" key="1">
    <citation type="submission" date="2015-12" db="EMBL/GenBank/DDBJ databases">
        <title>The genome of Folsomia candida.</title>
        <authorList>
            <person name="Faddeeva A."/>
            <person name="Derks M.F."/>
            <person name="Anvar Y."/>
            <person name="Smit S."/>
            <person name="Van Straalen N."/>
            <person name="Roelofs D."/>
        </authorList>
    </citation>
    <scope>NUCLEOTIDE SEQUENCE [LARGE SCALE GENOMIC DNA]</scope>
    <source>
        <strain evidence="2 3">VU population</strain>
        <tissue evidence="2">Whole body</tissue>
    </source>
</reference>
<feature type="transmembrane region" description="Helical" evidence="1">
    <location>
        <begin position="90"/>
        <end position="115"/>
    </location>
</feature>
<feature type="transmembrane region" description="Helical" evidence="1">
    <location>
        <begin position="199"/>
        <end position="218"/>
    </location>
</feature>
<protein>
    <submittedName>
        <fullName evidence="2">Uncharacterized protein</fullName>
    </submittedName>
</protein>
<evidence type="ECO:0000313" key="2">
    <source>
        <dbReference type="EMBL" id="OXA38793.1"/>
    </source>
</evidence>
<name>A0A226D0T7_FOLCA</name>
<sequence>MVLPSPQNRYDTAILLHSLYIKFYPFLYKPPLKLVPHSKERTVRVVSVKRPIQAVLPIVFLGTNGLICSLGILCIARGKTFAHVATDIRIWAWATMSCVTGFGSIGYFLCFVAGLDKMVTFPNEIIRLEGHLEKELRSQRISKTTTDTLTGLILEFCIWSCYLFTPFVALFCEVIGLDAMPVILEFLQSAGFLSMPKGFLPLIAIHSGQVFLLCITLYETERILFLAVVIAITWGKLIMSIINKLDEIVGRNLASIRGGMRDHFNYYNRLIILFDLVEMELKTTITLAITGFCVAIVSMTFISVKFHKIYPWFMTVFYAFTTLIMLWVGSVCLGIAGMFDENCAGLLGQFKREGLLLGMRGQERKLYLAEVKSLKRIGFLVGHGGVKFGELSKSSAAGVMGYVVDETIAMLLAF</sequence>
<feature type="transmembrane region" description="Helical" evidence="1">
    <location>
        <begin position="54"/>
        <end position="78"/>
    </location>
</feature>
<comment type="caution">
    <text evidence="2">The sequence shown here is derived from an EMBL/GenBank/DDBJ whole genome shotgun (WGS) entry which is preliminary data.</text>
</comment>
<keyword evidence="1" id="KW-1133">Transmembrane helix</keyword>
<dbReference type="EMBL" id="LNIX01000043">
    <property type="protein sequence ID" value="OXA38793.1"/>
    <property type="molecule type" value="Genomic_DNA"/>
</dbReference>
<accession>A0A226D0T7</accession>
<organism evidence="2 3">
    <name type="scientific">Folsomia candida</name>
    <name type="common">Springtail</name>
    <dbReference type="NCBI Taxonomy" id="158441"/>
    <lineage>
        <taxon>Eukaryota</taxon>
        <taxon>Metazoa</taxon>
        <taxon>Ecdysozoa</taxon>
        <taxon>Arthropoda</taxon>
        <taxon>Hexapoda</taxon>
        <taxon>Collembola</taxon>
        <taxon>Entomobryomorpha</taxon>
        <taxon>Isotomoidea</taxon>
        <taxon>Isotomidae</taxon>
        <taxon>Proisotominae</taxon>
        <taxon>Folsomia</taxon>
    </lineage>
</organism>
<dbReference type="AlphaFoldDB" id="A0A226D0T7"/>
<keyword evidence="3" id="KW-1185">Reference proteome</keyword>
<evidence type="ECO:0000313" key="3">
    <source>
        <dbReference type="Proteomes" id="UP000198287"/>
    </source>
</evidence>
<keyword evidence="1" id="KW-0812">Transmembrane</keyword>
<evidence type="ECO:0000256" key="1">
    <source>
        <dbReference type="SAM" id="Phobius"/>
    </source>
</evidence>
<dbReference type="Proteomes" id="UP000198287">
    <property type="component" value="Unassembled WGS sequence"/>
</dbReference>
<feature type="transmembrane region" description="Helical" evidence="1">
    <location>
        <begin position="316"/>
        <end position="339"/>
    </location>
</feature>
<keyword evidence="1" id="KW-0472">Membrane</keyword>
<feature type="transmembrane region" description="Helical" evidence="1">
    <location>
        <begin position="152"/>
        <end position="179"/>
    </location>
</feature>
<feature type="transmembrane region" description="Helical" evidence="1">
    <location>
        <begin position="223"/>
        <end position="242"/>
    </location>
</feature>
<gene>
    <name evidence="2" type="ORF">Fcan01_26502</name>
</gene>
<feature type="transmembrane region" description="Helical" evidence="1">
    <location>
        <begin position="285"/>
        <end position="304"/>
    </location>
</feature>